<dbReference type="RefSeq" id="WP_369185371.1">
    <property type="nucleotide sequence ID" value="NZ_CP163445.1"/>
</dbReference>
<dbReference type="EMBL" id="CP163445">
    <property type="protein sequence ID" value="XDQ83194.1"/>
    <property type="molecule type" value="Genomic_DNA"/>
</dbReference>
<gene>
    <name evidence="2" type="ORF">AB2U05_34150</name>
</gene>
<evidence type="ECO:0000256" key="1">
    <source>
        <dbReference type="SAM" id="MobiDB-lite"/>
    </source>
</evidence>
<name>A0AB39TVR7_9ACTN</name>
<sequence length="244" mass="27031">MTSMHPAAIAFRDPAALRDRCEIGGVRLLRGDPDHESGAVLPTGQWAPLSEDLPAQCAPSVFTKDSGLVEFFRAPATVTDEYSLAALVRVLGDPHPIPLGTTDDPSGEPVTHRLPETGLRPGLHIDSYQNLPYRERDTSRRRLCVNLGPGERYLLLATINIKSICRTLHDHYETHHPHTDDLRHFLAGGRRRLGVLRIRIEPGEGWIAPTAMLPYDESTEDQELPSATASWLGTWERGLFGPLI</sequence>
<accession>A0AB39TVR7</accession>
<protein>
    <submittedName>
        <fullName evidence="2">Uncharacterized protein</fullName>
    </submittedName>
</protein>
<feature type="region of interest" description="Disordered" evidence="1">
    <location>
        <begin position="99"/>
        <end position="119"/>
    </location>
</feature>
<evidence type="ECO:0000313" key="2">
    <source>
        <dbReference type="EMBL" id="XDQ83194.1"/>
    </source>
</evidence>
<organism evidence="2">
    <name type="scientific">Streptomyces sp. Y1</name>
    <dbReference type="NCBI Taxonomy" id="3238634"/>
    <lineage>
        <taxon>Bacteria</taxon>
        <taxon>Bacillati</taxon>
        <taxon>Actinomycetota</taxon>
        <taxon>Actinomycetes</taxon>
        <taxon>Kitasatosporales</taxon>
        <taxon>Streptomycetaceae</taxon>
        <taxon>Streptomyces</taxon>
    </lineage>
</organism>
<proteinExistence type="predicted"/>
<reference evidence="2" key="1">
    <citation type="submission" date="2024-07" db="EMBL/GenBank/DDBJ databases">
        <authorList>
            <person name="Yu S.T."/>
        </authorList>
    </citation>
    <scope>NUCLEOTIDE SEQUENCE</scope>
    <source>
        <strain evidence="2">Y1</strain>
    </source>
</reference>
<dbReference type="AlphaFoldDB" id="A0AB39TVR7"/>